<proteinExistence type="predicted"/>
<name>G2KP93_MICAA</name>
<evidence type="ECO:0000313" key="2">
    <source>
        <dbReference type="Proteomes" id="UP000009286"/>
    </source>
</evidence>
<dbReference type="KEGG" id="mai:MICA_660"/>
<reference evidence="1 2" key="1">
    <citation type="journal article" date="2011" name="BMC Genomics">
        <title>Genomic insights into an obligate epibiotic bacterial predator: Micavibrio aeruginosavorus ARL-13.</title>
        <authorList>
            <person name="Wang Z."/>
            <person name="Kadouri D."/>
            <person name="Wu M."/>
        </authorList>
    </citation>
    <scope>NUCLEOTIDE SEQUENCE [LARGE SCALE GENOMIC DNA]</scope>
    <source>
        <strain evidence="1 2">ARL-13</strain>
    </source>
</reference>
<dbReference type="HOGENOM" id="CLU_668704_0_0_5"/>
<dbReference type="OrthoDB" id="7855203at2"/>
<dbReference type="Proteomes" id="UP000009286">
    <property type="component" value="Chromosome"/>
</dbReference>
<dbReference type="RefSeq" id="WP_014102217.1">
    <property type="nucleotide sequence ID" value="NC_016026.1"/>
</dbReference>
<dbReference type="AlphaFoldDB" id="G2KP93"/>
<accession>G2KP93</accession>
<evidence type="ECO:0000313" key="1">
    <source>
        <dbReference type="EMBL" id="AEP08994.1"/>
    </source>
</evidence>
<keyword evidence="2" id="KW-1185">Reference proteome</keyword>
<dbReference type="EMBL" id="CP002382">
    <property type="protein sequence ID" value="AEP08994.1"/>
    <property type="molecule type" value="Genomic_DNA"/>
</dbReference>
<sequence>MPVDQVLEDHVKPYILERFKDADMILLCGSQARVLNQGGALDASVAPKKNSDYDFILLYPELPEKYPAALFASGWIDVPGHGERVSIDMKIMDYDYLAVHAQHTRELRRFPFLFDMLKDAYPIQDVNGVLPTLRQEAVRLLNAGPLPLGPTQINEMRSQLNNLSMALNQPHSNVGQKMVAVESLHILANSYLRSSVIWDSPLDRHLSSLCQAIPSAGIRLAKAFNEASVGDFGSYQTFIQKVQGKLDKRAGENNADSVLLQQDIGKFVTVEEKQKSDQQGAKIMVGQYLARMKDVQAYETVRRYGLESVLWLTLKKYQCEQMNVPFSYGEAAVQKADDAAGRPILRTLFTAIRDNNTHKIEGLANTILANQGGLTFDYLERIYVEDLARRRETANMNRPKPDLRAGFFKYG</sequence>
<protein>
    <recommendedName>
        <fullName evidence="3">Nucleotidyltransferase</fullName>
    </recommendedName>
</protein>
<gene>
    <name evidence="1" type="ordered locus">MICA_660</name>
</gene>
<organism evidence="1 2">
    <name type="scientific">Micavibrio aeruginosavorus (strain ARL-13)</name>
    <dbReference type="NCBI Taxonomy" id="856793"/>
    <lineage>
        <taxon>Bacteria</taxon>
        <taxon>Pseudomonadati</taxon>
        <taxon>Bdellovibrionota</taxon>
        <taxon>Bdellovibrionia</taxon>
        <taxon>Bdellovibrionales</taxon>
        <taxon>Pseudobdellovibrionaceae</taxon>
        <taxon>Micavibrio</taxon>
    </lineage>
</organism>
<evidence type="ECO:0008006" key="3">
    <source>
        <dbReference type="Google" id="ProtNLM"/>
    </source>
</evidence>
<dbReference type="STRING" id="856793.MICA_660"/>